<reference evidence="1 2" key="1">
    <citation type="submission" date="2015-11" db="EMBL/GenBank/DDBJ databases">
        <authorList>
            <person name="Zhang Y."/>
            <person name="Guo Z."/>
        </authorList>
    </citation>
    <scope>NUCLEOTIDE SEQUENCE [LARGE SCALE GENOMIC DNA]</scope>
    <source>
        <strain evidence="1 2">ChDC F174</strain>
    </source>
</reference>
<gene>
    <name evidence="1" type="ORF">RN87_06505</name>
</gene>
<accession>A0A0S2ZN14</accession>
<dbReference type="EMBL" id="CP013331">
    <property type="protein sequence ID" value="ALQ40182.1"/>
    <property type="molecule type" value="Genomic_DNA"/>
</dbReference>
<dbReference type="AlphaFoldDB" id="A0A0S2ZN14"/>
<dbReference type="Proteomes" id="UP000063275">
    <property type="component" value="Chromosome"/>
</dbReference>
<evidence type="ECO:0000313" key="1">
    <source>
        <dbReference type="EMBL" id="ALQ40182.1"/>
    </source>
</evidence>
<name>A0A0S2ZN14_9FUSO</name>
<evidence type="ECO:0000313" key="2">
    <source>
        <dbReference type="Proteomes" id="UP000063275"/>
    </source>
</evidence>
<protein>
    <submittedName>
        <fullName evidence="1">Uncharacterized protein</fullName>
    </submittedName>
</protein>
<sequence length="65" mass="8119">MIFGLIKNNTDWHSFIDEHYFQTEEEACEFFFYYYFSLYKNRTISIFRNSSIFYISRSFYSTIVF</sequence>
<organism evidence="1">
    <name type="scientific">Fusobacterium hwasookii ChDC F174</name>
    <dbReference type="NCBI Taxonomy" id="1307442"/>
    <lineage>
        <taxon>Bacteria</taxon>
        <taxon>Fusobacteriati</taxon>
        <taxon>Fusobacteriota</taxon>
        <taxon>Fusobacteriia</taxon>
        <taxon>Fusobacteriales</taxon>
        <taxon>Fusobacteriaceae</taxon>
        <taxon>Fusobacterium</taxon>
    </lineage>
</organism>
<dbReference type="RefSeq" id="WP_005915274.1">
    <property type="nucleotide sequence ID" value="NZ_ATKF01000017.1"/>
</dbReference>
<dbReference type="KEGG" id="fhw:RN87_06505"/>
<proteinExistence type="predicted"/>